<sequence length="305" mass="36089">MKENLHEPFEIIYKELDECPKPTHQHNFFELIYILSGTGIQVINQHTFRYNAGHMFLLTPEDMHSFDIHTTTRFVFIRFNDVYLKRNSSLESQREDLLQRLEFILQNASHQPGCILKNQTDKSIVKPLVEAIIREYVNRDIYNQELIRQYVNTMIILVARNIAMFLPEKITECSEQKAVDILQYIQENIYHPEKIKAAYISSHFGISESYLGRYFKKHTNETMQQYIVNSRLKLVETRLLHSNMRMNEIAEELSFTDESHLNRFFKKGKGMSLGEYRRKHRVLPDRVAPDRVLPERVLPDRAALA</sequence>
<keyword evidence="1" id="KW-0805">Transcription regulation</keyword>
<evidence type="ECO:0000256" key="3">
    <source>
        <dbReference type="ARBA" id="ARBA00023163"/>
    </source>
</evidence>
<dbReference type="InterPro" id="IPR018060">
    <property type="entry name" value="HTH_AraC"/>
</dbReference>
<reference evidence="7" key="1">
    <citation type="journal article" date="2019" name="Int. J. Syst. Evol. Microbiol.">
        <title>The Global Catalogue of Microorganisms (GCM) 10K type strain sequencing project: providing services to taxonomists for standard genome sequencing and annotation.</title>
        <authorList>
            <consortium name="The Broad Institute Genomics Platform"/>
            <consortium name="The Broad Institute Genome Sequencing Center for Infectious Disease"/>
            <person name="Wu L."/>
            <person name="Ma J."/>
        </authorList>
    </citation>
    <scope>NUCLEOTIDE SEQUENCE [LARGE SCALE GENOMIC DNA]</scope>
    <source>
        <strain evidence="7">CGMCC 1.6375</strain>
    </source>
</reference>
<evidence type="ECO:0000259" key="5">
    <source>
        <dbReference type="PROSITE" id="PS01124"/>
    </source>
</evidence>
<keyword evidence="3" id="KW-0804">Transcription</keyword>
<gene>
    <name evidence="6" type="ORF">GCM10010967_19050</name>
</gene>
<dbReference type="PROSITE" id="PS01124">
    <property type="entry name" value="HTH_ARAC_FAMILY_2"/>
    <property type="match status" value="1"/>
</dbReference>
<dbReference type="InterPro" id="IPR009057">
    <property type="entry name" value="Homeodomain-like_sf"/>
</dbReference>
<dbReference type="RefSeq" id="WP_019944152.1">
    <property type="nucleotide sequence ID" value="NZ_BMLI01000001.1"/>
</dbReference>
<accession>A0ABQ2HQC6</accession>
<feature type="domain" description="HTH araC/xylS-type" evidence="5">
    <location>
        <begin position="179"/>
        <end position="279"/>
    </location>
</feature>
<evidence type="ECO:0000313" key="6">
    <source>
        <dbReference type="EMBL" id="GGM86864.1"/>
    </source>
</evidence>
<keyword evidence="2" id="KW-0238">DNA-binding</keyword>
<dbReference type="Gene3D" id="2.60.120.10">
    <property type="entry name" value="Jelly Rolls"/>
    <property type="match status" value="1"/>
</dbReference>
<dbReference type="Proteomes" id="UP000632339">
    <property type="component" value="Unassembled WGS sequence"/>
</dbReference>
<evidence type="ECO:0000256" key="2">
    <source>
        <dbReference type="ARBA" id="ARBA00023125"/>
    </source>
</evidence>
<name>A0ABQ2HQC6_9BACT</name>
<evidence type="ECO:0000313" key="7">
    <source>
        <dbReference type="Proteomes" id="UP000632339"/>
    </source>
</evidence>
<dbReference type="InterPro" id="IPR014710">
    <property type="entry name" value="RmlC-like_jellyroll"/>
</dbReference>
<dbReference type="SUPFAM" id="SSF46689">
    <property type="entry name" value="Homeodomain-like"/>
    <property type="match status" value="2"/>
</dbReference>
<keyword evidence="4" id="KW-0175">Coiled coil</keyword>
<proteinExistence type="predicted"/>
<evidence type="ECO:0000256" key="1">
    <source>
        <dbReference type="ARBA" id="ARBA00023015"/>
    </source>
</evidence>
<feature type="coiled-coil region" evidence="4">
    <location>
        <begin position="80"/>
        <end position="107"/>
    </location>
</feature>
<dbReference type="Gene3D" id="1.10.10.60">
    <property type="entry name" value="Homeodomain-like"/>
    <property type="match status" value="2"/>
</dbReference>
<organism evidence="6 7">
    <name type="scientific">Dyadobacter beijingensis</name>
    <dbReference type="NCBI Taxonomy" id="365489"/>
    <lineage>
        <taxon>Bacteria</taxon>
        <taxon>Pseudomonadati</taxon>
        <taxon>Bacteroidota</taxon>
        <taxon>Cytophagia</taxon>
        <taxon>Cytophagales</taxon>
        <taxon>Spirosomataceae</taxon>
        <taxon>Dyadobacter</taxon>
    </lineage>
</organism>
<dbReference type="PANTHER" id="PTHR43280:SF34">
    <property type="entry name" value="ARAC-FAMILY TRANSCRIPTIONAL REGULATOR"/>
    <property type="match status" value="1"/>
</dbReference>
<evidence type="ECO:0000256" key="4">
    <source>
        <dbReference type="SAM" id="Coils"/>
    </source>
</evidence>
<dbReference type="EMBL" id="BMLI01000001">
    <property type="protein sequence ID" value="GGM86864.1"/>
    <property type="molecule type" value="Genomic_DNA"/>
</dbReference>
<dbReference type="InterPro" id="IPR003313">
    <property type="entry name" value="AraC-bd"/>
</dbReference>
<dbReference type="Pfam" id="PF12833">
    <property type="entry name" value="HTH_18"/>
    <property type="match status" value="1"/>
</dbReference>
<dbReference type="PANTHER" id="PTHR43280">
    <property type="entry name" value="ARAC-FAMILY TRANSCRIPTIONAL REGULATOR"/>
    <property type="match status" value="1"/>
</dbReference>
<keyword evidence="7" id="KW-1185">Reference proteome</keyword>
<dbReference type="SMART" id="SM00342">
    <property type="entry name" value="HTH_ARAC"/>
    <property type="match status" value="1"/>
</dbReference>
<dbReference type="Pfam" id="PF02311">
    <property type="entry name" value="AraC_binding"/>
    <property type="match status" value="1"/>
</dbReference>
<protein>
    <submittedName>
        <fullName evidence="6">AraC family transcriptional regulator</fullName>
    </submittedName>
</protein>
<comment type="caution">
    <text evidence="6">The sequence shown here is derived from an EMBL/GenBank/DDBJ whole genome shotgun (WGS) entry which is preliminary data.</text>
</comment>
<dbReference type="SUPFAM" id="SSF51182">
    <property type="entry name" value="RmlC-like cupins"/>
    <property type="match status" value="1"/>
</dbReference>
<dbReference type="InterPro" id="IPR011051">
    <property type="entry name" value="RmlC_Cupin_sf"/>
</dbReference>